<dbReference type="GO" id="GO:0016020">
    <property type="term" value="C:membrane"/>
    <property type="evidence" value="ECO:0007669"/>
    <property type="project" value="InterPro"/>
</dbReference>
<evidence type="ECO:0000256" key="1">
    <source>
        <dbReference type="SAM" id="MobiDB-lite"/>
    </source>
</evidence>
<sequence length="356" mass="39786">MNPPAKPWYRDWTQWVCPGPSRVFTAAELARGGQQPWPPGIDGYIYANVLVLALLNIGRMPPWALPLGLGVLLALCWAALRMARAIWVQPTRKRLNLGIAVAAFSFGLGGFTLMKTLGRDDAILPFMGLLAMFVLATSSWWFLSLYRSQQIEARLQELDAQDEQLRLSRRLTTAQIHPHFIFNTLASLTQWVETQDPRAAPLLQDFNAYLRATLPMFEREAQPLREELELVRRYLAIMQARLGERLAWTLDHDPALDELPLPPGSLLTLVENAITHGIEPALRGGRIEIRTRRLADGRAEMSVRDSGEGPPADFQEGLGLSNTRARLQALAGPVAELRLTPLQPQGCEARMLLPLP</sequence>
<dbReference type="InterPro" id="IPR050640">
    <property type="entry name" value="Bact_2-comp_sensor_kinase"/>
</dbReference>
<name>A0A931NI15_9BURK</name>
<keyword evidence="5" id="KW-0418">Kinase</keyword>
<keyword evidence="2" id="KW-0472">Membrane</keyword>
<evidence type="ECO:0000259" key="3">
    <source>
        <dbReference type="Pfam" id="PF02518"/>
    </source>
</evidence>
<evidence type="ECO:0000313" key="5">
    <source>
        <dbReference type="EMBL" id="MBH9578373.1"/>
    </source>
</evidence>
<feature type="transmembrane region" description="Helical" evidence="2">
    <location>
        <begin position="126"/>
        <end position="146"/>
    </location>
</feature>
<dbReference type="InterPro" id="IPR036890">
    <property type="entry name" value="HATPase_C_sf"/>
</dbReference>
<dbReference type="Pfam" id="PF02518">
    <property type="entry name" value="HATPase_c"/>
    <property type="match status" value="1"/>
</dbReference>
<dbReference type="PANTHER" id="PTHR34220">
    <property type="entry name" value="SENSOR HISTIDINE KINASE YPDA"/>
    <property type="match status" value="1"/>
</dbReference>
<dbReference type="EMBL" id="JAEDAK010000011">
    <property type="protein sequence ID" value="MBH9578373.1"/>
    <property type="molecule type" value="Genomic_DNA"/>
</dbReference>
<evidence type="ECO:0000259" key="4">
    <source>
        <dbReference type="Pfam" id="PF06580"/>
    </source>
</evidence>
<dbReference type="RefSeq" id="WP_198112141.1">
    <property type="nucleotide sequence ID" value="NZ_JAEDAK010000011.1"/>
</dbReference>
<reference evidence="5" key="1">
    <citation type="submission" date="2020-12" db="EMBL/GenBank/DDBJ databases">
        <title>The genome sequence of Inhella sp. 1Y17.</title>
        <authorList>
            <person name="Liu Y."/>
        </authorList>
    </citation>
    <scope>NUCLEOTIDE SEQUENCE</scope>
    <source>
        <strain evidence="5">1Y17</strain>
    </source>
</reference>
<feature type="transmembrane region" description="Helical" evidence="2">
    <location>
        <begin position="95"/>
        <end position="114"/>
    </location>
</feature>
<dbReference type="PANTHER" id="PTHR34220:SF9">
    <property type="entry name" value="SIGNAL TRANSDUCTION HISTIDINE KINASE INTERNAL REGION DOMAIN-CONTAINING PROTEIN"/>
    <property type="match status" value="1"/>
</dbReference>
<feature type="domain" description="Histidine kinase/HSP90-like ATPase" evidence="3">
    <location>
        <begin position="268"/>
        <end position="355"/>
    </location>
</feature>
<feature type="region of interest" description="Disordered" evidence="1">
    <location>
        <begin position="298"/>
        <end position="318"/>
    </location>
</feature>
<keyword evidence="2" id="KW-1133">Transmembrane helix</keyword>
<dbReference type="AlphaFoldDB" id="A0A931NI15"/>
<gene>
    <name evidence="5" type="ORF">I7X39_15890</name>
</gene>
<keyword evidence="6" id="KW-1185">Reference proteome</keyword>
<dbReference type="GO" id="GO:0000155">
    <property type="term" value="F:phosphorelay sensor kinase activity"/>
    <property type="evidence" value="ECO:0007669"/>
    <property type="project" value="InterPro"/>
</dbReference>
<keyword evidence="2" id="KW-0812">Transmembrane</keyword>
<feature type="transmembrane region" description="Helical" evidence="2">
    <location>
        <begin position="63"/>
        <end position="83"/>
    </location>
</feature>
<dbReference type="Gene3D" id="3.30.565.10">
    <property type="entry name" value="Histidine kinase-like ATPase, C-terminal domain"/>
    <property type="match status" value="1"/>
</dbReference>
<feature type="domain" description="Signal transduction histidine kinase internal region" evidence="4">
    <location>
        <begin position="172"/>
        <end position="246"/>
    </location>
</feature>
<dbReference type="SUPFAM" id="SSF55874">
    <property type="entry name" value="ATPase domain of HSP90 chaperone/DNA topoisomerase II/histidine kinase"/>
    <property type="match status" value="1"/>
</dbReference>
<organism evidence="5 6">
    <name type="scientific">Inhella proteolytica</name>
    <dbReference type="NCBI Taxonomy" id="2795029"/>
    <lineage>
        <taxon>Bacteria</taxon>
        <taxon>Pseudomonadati</taxon>
        <taxon>Pseudomonadota</taxon>
        <taxon>Betaproteobacteria</taxon>
        <taxon>Burkholderiales</taxon>
        <taxon>Sphaerotilaceae</taxon>
        <taxon>Inhella</taxon>
    </lineage>
</organism>
<dbReference type="Pfam" id="PF06580">
    <property type="entry name" value="His_kinase"/>
    <property type="match status" value="1"/>
</dbReference>
<feature type="compositionally biased region" description="Basic and acidic residues" evidence="1">
    <location>
        <begin position="298"/>
        <end position="307"/>
    </location>
</feature>
<evidence type="ECO:0000256" key="2">
    <source>
        <dbReference type="SAM" id="Phobius"/>
    </source>
</evidence>
<comment type="caution">
    <text evidence="5">The sequence shown here is derived from an EMBL/GenBank/DDBJ whole genome shotgun (WGS) entry which is preliminary data.</text>
</comment>
<dbReference type="InterPro" id="IPR010559">
    <property type="entry name" value="Sig_transdc_His_kin_internal"/>
</dbReference>
<keyword evidence="5" id="KW-0808">Transferase</keyword>
<dbReference type="InterPro" id="IPR003594">
    <property type="entry name" value="HATPase_dom"/>
</dbReference>
<accession>A0A931NI15</accession>
<dbReference type="Proteomes" id="UP000613266">
    <property type="component" value="Unassembled WGS sequence"/>
</dbReference>
<evidence type="ECO:0000313" key="6">
    <source>
        <dbReference type="Proteomes" id="UP000613266"/>
    </source>
</evidence>
<proteinExistence type="predicted"/>
<protein>
    <submittedName>
        <fullName evidence="5">Histidine kinase</fullName>
    </submittedName>
</protein>